<dbReference type="PANTHER" id="PTHR24198:SF165">
    <property type="entry name" value="ANKYRIN REPEAT-CONTAINING PROTEIN-RELATED"/>
    <property type="match status" value="1"/>
</dbReference>
<keyword evidence="5" id="KW-1185">Reference proteome</keyword>
<dbReference type="Gene3D" id="1.25.40.20">
    <property type="entry name" value="Ankyrin repeat-containing domain"/>
    <property type="match status" value="2"/>
</dbReference>
<feature type="repeat" description="ANK" evidence="3">
    <location>
        <begin position="269"/>
        <end position="301"/>
    </location>
</feature>
<dbReference type="Pfam" id="PF12796">
    <property type="entry name" value="Ank_2"/>
    <property type="match status" value="1"/>
</dbReference>
<dbReference type="AlphaFoldDB" id="A0A1Y2LS07"/>
<dbReference type="InterPro" id="IPR002110">
    <property type="entry name" value="Ankyrin_rpt"/>
</dbReference>
<dbReference type="InParanoid" id="A0A1Y2LS07"/>
<evidence type="ECO:0000313" key="4">
    <source>
        <dbReference type="EMBL" id="OSS46580.1"/>
    </source>
</evidence>
<dbReference type="SUPFAM" id="SSF48403">
    <property type="entry name" value="Ankyrin repeat"/>
    <property type="match status" value="1"/>
</dbReference>
<dbReference type="PROSITE" id="PS50297">
    <property type="entry name" value="ANK_REP_REGION"/>
    <property type="match status" value="1"/>
</dbReference>
<dbReference type="EMBL" id="KZ107851">
    <property type="protein sequence ID" value="OSS46580.1"/>
    <property type="molecule type" value="Genomic_DNA"/>
</dbReference>
<dbReference type="Pfam" id="PF13637">
    <property type="entry name" value="Ank_4"/>
    <property type="match status" value="1"/>
</dbReference>
<name>A0A1Y2LS07_EPING</name>
<dbReference type="SMART" id="SM00248">
    <property type="entry name" value="ANK"/>
    <property type="match status" value="5"/>
</dbReference>
<dbReference type="InterPro" id="IPR036770">
    <property type="entry name" value="Ankyrin_rpt-contain_sf"/>
</dbReference>
<evidence type="ECO:0000256" key="2">
    <source>
        <dbReference type="ARBA" id="ARBA00023043"/>
    </source>
</evidence>
<accession>A0A1Y2LS07</accession>
<keyword evidence="2 3" id="KW-0040">ANK repeat</keyword>
<protein>
    <submittedName>
        <fullName evidence="4">Uncharacterized protein</fullName>
    </submittedName>
</protein>
<dbReference type="PANTHER" id="PTHR24198">
    <property type="entry name" value="ANKYRIN REPEAT AND PROTEIN KINASE DOMAIN-CONTAINING PROTEIN"/>
    <property type="match status" value="1"/>
</dbReference>
<keyword evidence="1" id="KW-0677">Repeat</keyword>
<sequence>MADPDPSDLKALPWKYQSSRSLNDVLVGEDTGYPLINASSTGNITALSDMLEQYPEIALASPHRIYAEDHPASDKDDMRGVLAMKRSNLGIAILQAAENGHAAAVTALLDFASRNDIKASSVIDRKTVHKTITNGHVAVLEVLAAAAPKVALHDDLHGNRPLDFAIKAGRVEIARVILQRCACRELSIPGYGSSYGVSRLCKAARSRKTTMIELLIQHGYVVKGSGALQMAAECGALDTIRLLVERHGADVNERLPAETVQRVNNALFASWTPLHFAARWGREEAIELLKSYGASEDILDCNGKTPSQLLDERKGKSKQ</sequence>
<dbReference type="OMA" id="CACRELS"/>
<evidence type="ECO:0000256" key="3">
    <source>
        <dbReference type="PROSITE-ProRule" id="PRU00023"/>
    </source>
</evidence>
<proteinExistence type="predicted"/>
<dbReference type="Proteomes" id="UP000193240">
    <property type="component" value="Unassembled WGS sequence"/>
</dbReference>
<dbReference type="PROSITE" id="PS50088">
    <property type="entry name" value="ANK_REPEAT"/>
    <property type="match status" value="1"/>
</dbReference>
<reference evidence="4 5" key="1">
    <citation type="journal article" date="2017" name="Genome Announc.">
        <title>Genome sequence of the saprophytic ascomycete Epicoccum nigrum ICMP 19927 strain isolated from New Zealand.</title>
        <authorList>
            <person name="Fokin M."/>
            <person name="Fleetwood D."/>
            <person name="Weir B.S."/>
            <person name="Villas-Boas S.G."/>
        </authorList>
    </citation>
    <scope>NUCLEOTIDE SEQUENCE [LARGE SCALE GENOMIC DNA]</scope>
    <source>
        <strain evidence="4 5">ICMP 19927</strain>
    </source>
</reference>
<evidence type="ECO:0000313" key="5">
    <source>
        <dbReference type="Proteomes" id="UP000193240"/>
    </source>
</evidence>
<dbReference type="STRING" id="105696.A0A1Y2LS07"/>
<evidence type="ECO:0000256" key="1">
    <source>
        <dbReference type="ARBA" id="ARBA00022737"/>
    </source>
</evidence>
<organism evidence="4 5">
    <name type="scientific">Epicoccum nigrum</name>
    <name type="common">Soil fungus</name>
    <name type="synonym">Epicoccum purpurascens</name>
    <dbReference type="NCBI Taxonomy" id="105696"/>
    <lineage>
        <taxon>Eukaryota</taxon>
        <taxon>Fungi</taxon>
        <taxon>Dikarya</taxon>
        <taxon>Ascomycota</taxon>
        <taxon>Pezizomycotina</taxon>
        <taxon>Dothideomycetes</taxon>
        <taxon>Pleosporomycetidae</taxon>
        <taxon>Pleosporales</taxon>
        <taxon>Pleosporineae</taxon>
        <taxon>Didymellaceae</taxon>
        <taxon>Epicoccum</taxon>
    </lineage>
</organism>
<gene>
    <name evidence="4" type="ORF">B5807_08346</name>
</gene>